<dbReference type="AlphaFoldDB" id="A0A915LEU7"/>
<sequence length="387" mass="43385">MKLKDKNKILKEKITKLKDYQEPDLELRLYCKTSEPSVNKEENQTNSGNAQELNLDLSLAPPSVGPRRDEASKNIQGIDLNEPAKADRKHLDSGKGKAKAEQYEQVAQIDSKKKQVMEIKGAAGPSTLPGGLGTSALGGTSPHIQRPQQQGLLKSFIQQFGNSNKQQQRPRSPQFQTYRPHFGQTNPLFNVPLTLYELQHQQQGHIGIAQVIRNQPINSQVHSLNTAESSNIRPRINSNPTIPLTSAFNTANINPRPQLPFNQPSPYLIHNPDLAENKRHFLTNLLGPGLNTLASNIQQQQPPSRRPRLSEQIRGQIQPQQFLPQEFLRQQYRPGQYRPQPPQQSSHGSNSIPRNATSENSSDNGNENNGKKTNILIVGNFFWLIND</sequence>
<feature type="compositionally biased region" description="Polar residues" evidence="1">
    <location>
        <begin position="345"/>
        <end position="357"/>
    </location>
</feature>
<feature type="compositionally biased region" description="Basic and acidic residues" evidence="1">
    <location>
        <begin position="82"/>
        <end position="102"/>
    </location>
</feature>
<name>A0A915LEU7_MELJA</name>
<evidence type="ECO:0000313" key="3">
    <source>
        <dbReference type="WBParaSite" id="scaffold11213_cov260.g15389"/>
    </source>
</evidence>
<protein>
    <submittedName>
        <fullName evidence="3">Uncharacterized protein</fullName>
    </submittedName>
</protein>
<evidence type="ECO:0000313" key="2">
    <source>
        <dbReference type="Proteomes" id="UP000887561"/>
    </source>
</evidence>
<reference evidence="3" key="1">
    <citation type="submission" date="2022-11" db="UniProtKB">
        <authorList>
            <consortium name="WormBaseParasite"/>
        </authorList>
    </citation>
    <scope>IDENTIFICATION</scope>
</reference>
<proteinExistence type="predicted"/>
<dbReference type="WBParaSite" id="scaffold11213_cov260.g15389">
    <property type="protein sequence ID" value="scaffold11213_cov260.g15389"/>
    <property type="gene ID" value="scaffold11213_cov260.g15389"/>
</dbReference>
<feature type="region of interest" description="Disordered" evidence="1">
    <location>
        <begin position="122"/>
        <end position="146"/>
    </location>
</feature>
<feature type="compositionally biased region" description="Low complexity" evidence="1">
    <location>
        <begin position="126"/>
        <end position="142"/>
    </location>
</feature>
<feature type="region of interest" description="Disordered" evidence="1">
    <location>
        <begin position="34"/>
        <end position="104"/>
    </location>
</feature>
<keyword evidence="2" id="KW-1185">Reference proteome</keyword>
<accession>A0A915LEU7</accession>
<evidence type="ECO:0000256" key="1">
    <source>
        <dbReference type="SAM" id="MobiDB-lite"/>
    </source>
</evidence>
<feature type="region of interest" description="Disordered" evidence="1">
    <location>
        <begin position="334"/>
        <end position="372"/>
    </location>
</feature>
<feature type="compositionally biased region" description="Low complexity" evidence="1">
    <location>
        <begin position="358"/>
        <end position="368"/>
    </location>
</feature>
<dbReference type="Proteomes" id="UP000887561">
    <property type="component" value="Unplaced"/>
</dbReference>
<organism evidence="2 3">
    <name type="scientific">Meloidogyne javanica</name>
    <name type="common">Root-knot nematode worm</name>
    <dbReference type="NCBI Taxonomy" id="6303"/>
    <lineage>
        <taxon>Eukaryota</taxon>
        <taxon>Metazoa</taxon>
        <taxon>Ecdysozoa</taxon>
        <taxon>Nematoda</taxon>
        <taxon>Chromadorea</taxon>
        <taxon>Rhabditida</taxon>
        <taxon>Tylenchina</taxon>
        <taxon>Tylenchomorpha</taxon>
        <taxon>Tylenchoidea</taxon>
        <taxon>Meloidogynidae</taxon>
        <taxon>Meloidogyninae</taxon>
        <taxon>Meloidogyne</taxon>
        <taxon>Meloidogyne incognita group</taxon>
    </lineage>
</organism>